<dbReference type="EMBL" id="SAYI01000005">
    <property type="protein sequence ID" value="TXJ58090.1"/>
    <property type="molecule type" value="Genomic_DNA"/>
</dbReference>
<feature type="binding site" description="in other chain" evidence="14">
    <location>
        <begin position="130"/>
        <end position="132"/>
    </location>
    <ligand>
        <name>substrate</name>
        <note>ligand shared between dimeric partners</note>
    </ligand>
</feature>
<dbReference type="InterPro" id="IPR000023">
    <property type="entry name" value="Phosphofructokinase_dom"/>
</dbReference>
<dbReference type="EMBL" id="SAYE01000015">
    <property type="protein sequence ID" value="TXJ49215.1"/>
    <property type="molecule type" value="Genomic_DNA"/>
</dbReference>
<evidence type="ECO:0000256" key="8">
    <source>
        <dbReference type="ARBA" id="ARBA00022741"/>
    </source>
</evidence>
<feature type="binding site" description="in other chain" evidence="14">
    <location>
        <position position="227"/>
    </location>
    <ligand>
        <name>substrate</name>
        <note>ligand shared between dimeric partners</note>
    </ligand>
</feature>
<dbReference type="Proteomes" id="UP000324638">
    <property type="component" value="Unassembled WGS sequence"/>
</dbReference>
<dbReference type="EMBL" id="SAXX01000008">
    <property type="protein sequence ID" value="TXJ33995.1"/>
    <property type="molecule type" value="Genomic_DNA"/>
</dbReference>
<evidence type="ECO:0000256" key="5">
    <source>
        <dbReference type="ARBA" id="ARBA00022533"/>
    </source>
</evidence>
<keyword evidence="6 14" id="KW-0808">Transferase</keyword>
<dbReference type="Proteomes" id="UP000322188">
    <property type="component" value="Unassembled WGS sequence"/>
</dbReference>
<name>A0A5C8CIJ6_9SPIR</name>
<evidence type="ECO:0000313" key="26">
    <source>
        <dbReference type="EMBL" id="TXJ61172.1"/>
    </source>
</evidence>
<dbReference type="Pfam" id="PF00365">
    <property type="entry name" value="PFK"/>
    <property type="match status" value="1"/>
</dbReference>
<feature type="binding site" evidence="14">
    <location>
        <position position="250"/>
    </location>
    <ligand>
        <name>substrate</name>
        <note>ligand shared between dimeric partners</note>
    </ligand>
</feature>
<feature type="binding site" evidence="14">
    <location>
        <begin position="75"/>
        <end position="76"/>
    </location>
    <ligand>
        <name>ATP</name>
        <dbReference type="ChEBI" id="CHEBI:30616"/>
    </ligand>
</feature>
<evidence type="ECO:0000313" key="32">
    <source>
        <dbReference type="Proteomes" id="UP000324574"/>
    </source>
</evidence>
<dbReference type="NCBIfam" id="NF002872">
    <property type="entry name" value="PRK03202.1"/>
    <property type="match status" value="1"/>
</dbReference>
<dbReference type="Proteomes" id="UP000322659">
    <property type="component" value="Unassembled WGS sequence"/>
</dbReference>
<comment type="caution">
    <text evidence="16">The sequence shown here is derived from an EMBL/GenBank/DDBJ whole genome shotgun (WGS) entry which is preliminary data.</text>
</comment>
<evidence type="ECO:0000313" key="21">
    <source>
        <dbReference type="EMBL" id="TXJ41135.1"/>
    </source>
</evidence>
<feature type="binding site" evidence="14">
    <location>
        <position position="106"/>
    </location>
    <ligand>
        <name>Mg(2+)</name>
        <dbReference type="ChEBI" id="CHEBI:18420"/>
        <note>catalytic</note>
    </ligand>
</feature>
<organism evidence="16 37">
    <name type="scientific">Brachyspira aalborgi</name>
    <dbReference type="NCBI Taxonomy" id="29522"/>
    <lineage>
        <taxon>Bacteria</taxon>
        <taxon>Pseudomonadati</taxon>
        <taxon>Spirochaetota</taxon>
        <taxon>Spirochaetia</taxon>
        <taxon>Brachyspirales</taxon>
        <taxon>Brachyspiraceae</taxon>
        <taxon>Brachyspira</taxon>
    </lineage>
</organism>
<evidence type="ECO:0000256" key="14">
    <source>
        <dbReference type="HAMAP-Rule" id="MF_00339"/>
    </source>
</evidence>
<accession>A0A5C8CIJ6</accession>
<dbReference type="PRINTS" id="PR00476">
    <property type="entry name" value="PHFRCTKINASE"/>
</dbReference>
<dbReference type="EMBL" id="SAXU01000001">
    <property type="protein sequence ID" value="TXJ20135.1"/>
    <property type="molecule type" value="Genomic_DNA"/>
</dbReference>
<reference evidence="27 28" key="1">
    <citation type="journal article" date="1992" name="Lakartidningen">
        <title>[Penicillin V and not amoxicillin is the first choice preparation in acute otitis].</title>
        <authorList>
            <person name="Kamme C."/>
            <person name="Lundgren K."/>
            <person name="Prellner K."/>
        </authorList>
    </citation>
    <scope>NUCLEOTIDE SEQUENCE [LARGE SCALE GENOMIC DNA]</scope>
    <source>
        <strain evidence="17 33">513A</strain>
        <strain evidence="26 27">PC2022III</strain>
        <strain evidence="25 36">PC2777IV</strain>
        <strain evidence="24 29">PC3053II</strain>
        <strain evidence="22 32">PC3714II</strain>
        <strain evidence="23 28">PC3939II</strain>
        <strain evidence="21 35">PC3997IV</strain>
        <strain evidence="18 31">PC4597II</strain>
        <strain evidence="20 30">PC5099IV</strain>
        <strain evidence="19 34">PC5538III-lc</strain>
        <strain evidence="16 37">W1</strain>
    </source>
</reference>
<keyword evidence="11 14" id="KW-0460">Magnesium</keyword>
<dbReference type="GO" id="GO:0061621">
    <property type="term" value="P:canonical glycolysis"/>
    <property type="evidence" value="ECO:0007669"/>
    <property type="project" value="TreeGrafter"/>
</dbReference>
<keyword evidence="9 14" id="KW-0418">Kinase</keyword>
<dbReference type="RefSeq" id="WP_021959467.1">
    <property type="nucleotide sequence ID" value="NZ_CATXRK010000195.1"/>
</dbReference>
<dbReference type="InterPro" id="IPR012003">
    <property type="entry name" value="ATP_PFK_prok-type"/>
</dbReference>
<feature type="domain" description="Phosphofructokinase" evidence="15">
    <location>
        <begin position="6"/>
        <end position="282"/>
    </location>
</feature>
<dbReference type="SUPFAM" id="SSF53784">
    <property type="entry name" value="Phosphofructokinase"/>
    <property type="match status" value="1"/>
</dbReference>
<evidence type="ECO:0000256" key="11">
    <source>
        <dbReference type="ARBA" id="ARBA00022842"/>
    </source>
</evidence>
<dbReference type="Proteomes" id="UP000324574">
    <property type="component" value="Unassembled WGS sequence"/>
</dbReference>
<evidence type="ECO:0000313" key="19">
    <source>
        <dbReference type="EMBL" id="TXJ33995.1"/>
    </source>
</evidence>
<evidence type="ECO:0000256" key="7">
    <source>
        <dbReference type="ARBA" id="ARBA00022723"/>
    </source>
</evidence>
<dbReference type="PIRSF" id="PIRSF000532">
    <property type="entry name" value="ATP_PFK_prok"/>
    <property type="match status" value="1"/>
</dbReference>
<evidence type="ECO:0000313" key="37">
    <source>
        <dbReference type="Proteomes" id="UP000325116"/>
    </source>
</evidence>
<dbReference type="Proteomes" id="UP000322307">
    <property type="component" value="Unassembled WGS sequence"/>
</dbReference>
<evidence type="ECO:0000313" key="30">
    <source>
        <dbReference type="Proteomes" id="UP000322659"/>
    </source>
</evidence>
<evidence type="ECO:0000313" key="35">
    <source>
        <dbReference type="Proteomes" id="UP000325002"/>
    </source>
</evidence>
<comment type="activity regulation">
    <text evidence="14">Allosterically activated by ADP and other diphosphonucleosides, and allosterically inhibited by phosphoenolpyruvate.</text>
</comment>
<evidence type="ECO:0000313" key="29">
    <source>
        <dbReference type="Proteomes" id="UP000322327"/>
    </source>
</evidence>
<evidence type="ECO:0000256" key="1">
    <source>
        <dbReference type="ARBA" id="ARBA00001946"/>
    </source>
</evidence>
<reference evidence="16" key="2">
    <citation type="submission" date="2019-01" db="EMBL/GenBank/DDBJ databases">
        <authorList>
            <person name="Thorell K."/>
        </authorList>
    </citation>
    <scope>NUCLEOTIDE SEQUENCE</scope>
    <source>
        <strain evidence="17">513A</strain>
        <strain evidence="26">PC2022III</strain>
        <strain evidence="25">PC2777IV</strain>
        <strain evidence="24">PC3053II</strain>
        <strain evidence="22">PC3714II</strain>
        <strain evidence="23">PC3939II</strain>
        <strain evidence="21">PC3997IV</strain>
        <strain evidence="18">PC4597II</strain>
        <strain evidence="20">PC5099IV</strain>
        <strain evidence="19">PC5538III-lc</strain>
        <strain evidence="16">W1</strain>
    </source>
</reference>
<evidence type="ECO:0000313" key="22">
    <source>
        <dbReference type="EMBL" id="TXJ44394.1"/>
    </source>
</evidence>
<evidence type="ECO:0000313" key="31">
    <source>
        <dbReference type="Proteomes" id="UP000324336"/>
    </source>
</evidence>
<evidence type="ECO:0000256" key="12">
    <source>
        <dbReference type="ARBA" id="ARBA00023152"/>
    </source>
</evidence>
<feature type="binding site" description="in other chain" evidence="14">
    <location>
        <begin position="256"/>
        <end position="259"/>
    </location>
    <ligand>
        <name>substrate</name>
        <note>ligand shared between dimeric partners</note>
    </ligand>
</feature>
<evidence type="ECO:0000256" key="9">
    <source>
        <dbReference type="ARBA" id="ARBA00022777"/>
    </source>
</evidence>
<dbReference type="Gene3D" id="3.40.50.450">
    <property type="match status" value="1"/>
</dbReference>
<dbReference type="Proteomes" id="UP000324707">
    <property type="component" value="Unassembled WGS sequence"/>
</dbReference>
<feature type="binding site" evidence="14">
    <location>
        <position position="167"/>
    </location>
    <ligand>
        <name>substrate</name>
        <note>ligand shared between dimeric partners</note>
    </ligand>
</feature>
<dbReference type="FunFam" id="3.40.50.450:FF:000001">
    <property type="entry name" value="ATP-dependent 6-phosphofructokinase"/>
    <property type="match status" value="1"/>
</dbReference>
<keyword evidence="7 14" id="KW-0479">Metal-binding</keyword>
<dbReference type="GO" id="GO:0070095">
    <property type="term" value="F:fructose-6-phosphate binding"/>
    <property type="evidence" value="ECO:0007669"/>
    <property type="project" value="TreeGrafter"/>
</dbReference>
<dbReference type="Proteomes" id="UP000324336">
    <property type="component" value="Unassembled WGS sequence"/>
</dbReference>
<feature type="binding site" description="in other chain" evidence="14">
    <location>
        <begin position="218"/>
        <end position="220"/>
    </location>
    <ligand>
        <name>ADP</name>
        <dbReference type="ChEBI" id="CHEBI:456216"/>
        <note>allosteric activator; ligand shared between dimeric partners</note>
    </ligand>
</feature>
<evidence type="ECO:0000313" key="17">
    <source>
        <dbReference type="EMBL" id="TXJ20135.1"/>
    </source>
</evidence>
<dbReference type="NCBIfam" id="TIGR02482">
    <property type="entry name" value="PFKA_ATP"/>
    <property type="match status" value="1"/>
</dbReference>
<dbReference type="EMBL" id="SAXT01000001">
    <property type="protein sequence ID" value="TXJ13284.1"/>
    <property type="molecule type" value="Genomic_DNA"/>
</dbReference>
<dbReference type="InterPro" id="IPR022953">
    <property type="entry name" value="ATP_PFK"/>
</dbReference>
<dbReference type="AlphaFoldDB" id="A0A5C8CIJ6"/>
<dbReference type="GO" id="GO:0005945">
    <property type="term" value="C:6-phosphofructokinase complex"/>
    <property type="evidence" value="ECO:0007669"/>
    <property type="project" value="TreeGrafter"/>
</dbReference>
<dbReference type="Proteomes" id="UP000322327">
    <property type="component" value="Unassembled WGS sequence"/>
</dbReference>
<dbReference type="FunFam" id="3.40.50.460:FF:000002">
    <property type="entry name" value="ATP-dependent 6-phosphofructokinase"/>
    <property type="match status" value="1"/>
</dbReference>
<evidence type="ECO:0000313" key="28">
    <source>
        <dbReference type="Proteomes" id="UP000322307"/>
    </source>
</evidence>
<dbReference type="EMBL" id="SAYG01000009">
    <property type="protein sequence ID" value="TXJ44394.1"/>
    <property type="molecule type" value="Genomic_DNA"/>
</dbReference>
<evidence type="ECO:0000256" key="13">
    <source>
        <dbReference type="ARBA" id="ARBA00048070"/>
    </source>
</evidence>
<evidence type="ECO:0000256" key="2">
    <source>
        <dbReference type="ARBA" id="ARBA00004496"/>
    </source>
</evidence>
<dbReference type="EMBL" id="SAYD01000005">
    <property type="protein sequence ID" value="TXJ41135.1"/>
    <property type="molecule type" value="Genomic_DNA"/>
</dbReference>
<evidence type="ECO:0000313" key="25">
    <source>
        <dbReference type="EMBL" id="TXJ58666.1"/>
    </source>
</evidence>
<dbReference type="UniPathway" id="UPA00109">
    <property type="reaction ID" value="UER00182"/>
</dbReference>
<dbReference type="GO" id="GO:0003872">
    <property type="term" value="F:6-phosphofructokinase activity"/>
    <property type="evidence" value="ECO:0007669"/>
    <property type="project" value="UniProtKB-UniRule"/>
</dbReference>
<dbReference type="OrthoDB" id="9802503at2"/>
<dbReference type="EMBL" id="SAXZ01000001">
    <property type="protein sequence ID" value="TXJ34493.1"/>
    <property type="molecule type" value="Genomic_DNA"/>
</dbReference>
<dbReference type="Proteomes" id="UP000325116">
    <property type="component" value="Unassembled WGS sequence"/>
</dbReference>
<dbReference type="EMBL" id="SAYJ01000007">
    <property type="protein sequence ID" value="TXJ58666.1"/>
    <property type="molecule type" value="Genomic_DNA"/>
</dbReference>
<evidence type="ECO:0000313" key="18">
    <source>
        <dbReference type="EMBL" id="TXJ28579.1"/>
    </source>
</evidence>
<dbReference type="InterPro" id="IPR035966">
    <property type="entry name" value="PKF_sf"/>
</dbReference>
<feature type="binding site" description="in other chain" evidence="14">
    <location>
        <position position="216"/>
    </location>
    <ligand>
        <name>ADP</name>
        <dbReference type="ChEBI" id="CHEBI:456216"/>
        <note>allosteric activator; ligand shared between dimeric partners</note>
    </ligand>
</feature>
<dbReference type="Proteomes" id="UP000325002">
    <property type="component" value="Unassembled WGS sequence"/>
</dbReference>
<evidence type="ECO:0000313" key="34">
    <source>
        <dbReference type="Proteomes" id="UP000324707"/>
    </source>
</evidence>
<evidence type="ECO:0000313" key="23">
    <source>
        <dbReference type="EMBL" id="TXJ49215.1"/>
    </source>
</evidence>
<dbReference type="GO" id="GO:0030388">
    <property type="term" value="P:fructose 1,6-bisphosphate metabolic process"/>
    <property type="evidence" value="ECO:0007669"/>
    <property type="project" value="TreeGrafter"/>
</dbReference>
<keyword evidence="5 14" id="KW-0021">Allosteric enzyme</keyword>
<comment type="subcellular location">
    <subcellularLocation>
        <location evidence="2 14">Cytoplasm</location>
    </subcellularLocation>
</comment>
<dbReference type="EMBL" id="SAYK01000003">
    <property type="protein sequence ID" value="TXJ61172.1"/>
    <property type="molecule type" value="Genomic_DNA"/>
</dbReference>
<keyword evidence="8 14" id="KW-0547">Nucleotide-binding</keyword>
<keyword evidence="30" id="KW-1185">Reference proteome</keyword>
<comment type="similarity">
    <text evidence="14">Belongs to the phosphofructokinase type A (PFKA) family. ATP-dependent PFK group I subfamily. Prokaryotic clade 'B1' sub-subfamily.</text>
</comment>
<feature type="binding site" description="in other chain" evidence="14">
    <location>
        <begin position="190"/>
        <end position="192"/>
    </location>
    <ligand>
        <name>ADP</name>
        <dbReference type="ChEBI" id="CHEBI:456216"/>
        <note>allosteric activator; ligand shared between dimeric partners</note>
    </ligand>
</feature>
<dbReference type="HAMAP" id="MF_00339">
    <property type="entry name" value="Phosphofructokinase_I_B1"/>
    <property type="match status" value="1"/>
</dbReference>
<dbReference type="EMBL" id="SAYA01000001">
    <property type="protein sequence ID" value="TXJ28579.1"/>
    <property type="molecule type" value="Genomic_DNA"/>
</dbReference>
<evidence type="ECO:0000313" key="33">
    <source>
        <dbReference type="Proteomes" id="UP000324638"/>
    </source>
</evidence>
<sequence length="326" mass="34811">MAEIKRIGILTSGGDASGMNPAIRSVVRTAIANGLEVVGIREGYQGLMYNNVYEMNPGSVGGIINHGGTILFSARSPEFQTEEGMKKAADNMRYHGIEALVVIGGDGTYKGALDFASHHPEFPIIGIPGTIDNDIYGTDYTIGYDTAVNVAMEAIDKLRDTATSHGRCFVVEVMGRHAGYIALEVGIASGAEDILIPETPTDLDKIVEELQLAKKRGKKSSIIVVAEGDESGGAMETAKSIEGKTGFDTRVTILGHMQRGGSPTSRERLMAARFGYIAVKALLEGKTNVAVGIWKGEYTYTSLADAVKKVPKIDPVDLELCRTLAI</sequence>
<comment type="caution">
    <text evidence="14">Lacks conserved residue(s) required for the propagation of feature annotation.</text>
</comment>
<dbReference type="PROSITE" id="PS00433">
    <property type="entry name" value="PHOSPHOFRUCTOKINASE"/>
    <property type="match status" value="1"/>
</dbReference>
<comment type="cofactor">
    <cofactor evidence="1 14">
        <name>Mg(2+)</name>
        <dbReference type="ChEBI" id="CHEBI:18420"/>
    </cofactor>
</comment>
<evidence type="ECO:0000313" key="24">
    <source>
        <dbReference type="EMBL" id="TXJ58090.1"/>
    </source>
</evidence>
<protein>
    <recommendedName>
        <fullName evidence="14">ATP-dependent 6-phosphofructokinase</fullName>
        <shortName evidence="14">ATP-PFK</shortName>
        <shortName evidence="14">Phosphofructokinase</shortName>
        <ecNumber evidence="14">2.7.1.11</ecNumber>
    </recommendedName>
    <alternativeName>
        <fullName evidence="14">Phosphohexokinase</fullName>
    </alternativeName>
</protein>
<dbReference type="GO" id="GO:0006002">
    <property type="term" value="P:fructose 6-phosphate metabolic process"/>
    <property type="evidence" value="ECO:0007669"/>
    <property type="project" value="UniProtKB-UniRule"/>
</dbReference>
<evidence type="ECO:0000256" key="4">
    <source>
        <dbReference type="ARBA" id="ARBA00022490"/>
    </source>
</evidence>
<dbReference type="GO" id="GO:0046872">
    <property type="term" value="F:metal ion binding"/>
    <property type="evidence" value="ECO:0007669"/>
    <property type="project" value="UniProtKB-KW"/>
</dbReference>
<dbReference type="GeneID" id="61066214"/>
<feature type="binding site" description="in other chain" evidence="14">
    <location>
        <position position="159"/>
    </location>
    <ligand>
        <name>ADP</name>
        <dbReference type="ChEBI" id="CHEBI:456216"/>
        <note>allosteric activator; ligand shared between dimeric partners</note>
    </ligand>
</feature>
<evidence type="ECO:0000256" key="10">
    <source>
        <dbReference type="ARBA" id="ARBA00022840"/>
    </source>
</evidence>
<keyword evidence="12 14" id="KW-0324">Glycolysis</keyword>
<evidence type="ECO:0000313" key="16">
    <source>
        <dbReference type="EMBL" id="TXJ13284.1"/>
    </source>
</evidence>
<feature type="active site" description="Proton acceptor" evidence="14">
    <location>
        <position position="132"/>
    </location>
</feature>
<evidence type="ECO:0000256" key="3">
    <source>
        <dbReference type="ARBA" id="ARBA00004679"/>
    </source>
</evidence>
<evidence type="ECO:0000313" key="36">
    <source>
        <dbReference type="Proteomes" id="UP000325013"/>
    </source>
</evidence>
<dbReference type="GO" id="GO:0042802">
    <property type="term" value="F:identical protein binding"/>
    <property type="evidence" value="ECO:0007669"/>
    <property type="project" value="TreeGrafter"/>
</dbReference>
<dbReference type="Proteomes" id="UP000325013">
    <property type="component" value="Unassembled WGS sequence"/>
</dbReference>
<comment type="function">
    <text evidence="14">Catalyzes the phosphorylation of D-fructose 6-phosphate to fructose 1,6-bisphosphate by ATP, the first committing step of glycolysis.</text>
</comment>
<feature type="binding site" description="in other chain" evidence="14">
    <location>
        <begin position="174"/>
        <end position="176"/>
    </location>
    <ligand>
        <name>substrate</name>
        <note>ligand shared between dimeric partners</note>
    </ligand>
</feature>
<dbReference type="GO" id="GO:0005524">
    <property type="term" value="F:ATP binding"/>
    <property type="evidence" value="ECO:0007669"/>
    <property type="project" value="UniProtKB-UniRule"/>
</dbReference>
<evidence type="ECO:0000313" key="27">
    <source>
        <dbReference type="Proteomes" id="UP000322188"/>
    </source>
</evidence>
<feature type="binding site" evidence="14">
    <location>
        <begin position="24"/>
        <end position="28"/>
    </location>
    <ligand>
        <name>ADP</name>
        <dbReference type="ChEBI" id="CHEBI:456216"/>
        <note>allosteric activator; ligand shared between dimeric partners</note>
    </ligand>
</feature>
<comment type="catalytic activity">
    <reaction evidence="13 14">
        <text>beta-D-fructose 6-phosphate + ATP = beta-D-fructose 1,6-bisphosphate + ADP + H(+)</text>
        <dbReference type="Rhea" id="RHEA:16109"/>
        <dbReference type="ChEBI" id="CHEBI:15378"/>
        <dbReference type="ChEBI" id="CHEBI:30616"/>
        <dbReference type="ChEBI" id="CHEBI:32966"/>
        <dbReference type="ChEBI" id="CHEBI:57634"/>
        <dbReference type="ChEBI" id="CHEBI:456216"/>
        <dbReference type="EC" id="2.7.1.11"/>
    </reaction>
</comment>
<evidence type="ECO:0000313" key="20">
    <source>
        <dbReference type="EMBL" id="TXJ34493.1"/>
    </source>
</evidence>
<evidence type="ECO:0000259" key="15">
    <source>
        <dbReference type="Pfam" id="PF00365"/>
    </source>
</evidence>
<dbReference type="Gene3D" id="3.40.50.460">
    <property type="entry name" value="Phosphofructokinase domain"/>
    <property type="match status" value="1"/>
</dbReference>
<evidence type="ECO:0000256" key="6">
    <source>
        <dbReference type="ARBA" id="ARBA00022679"/>
    </source>
</evidence>
<keyword evidence="10 14" id="KW-0067">ATP-binding</keyword>
<dbReference type="PANTHER" id="PTHR13697">
    <property type="entry name" value="PHOSPHOFRUCTOKINASE"/>
    <property type="match status" value="1"/>
</dbReference>
<dbReference type="GO" id="GO:0048029">
    <property type="term" value="F:monosaccharide binding"/>
    <property type="evidence" value="ECO:0007669"/>
    <property type="project" value="TreeGrafter"/>
</dbReference>
<dbReference type="GO" id="GO:0016208">
    <property type="term" value="F:AMP binding"/>
    <property type="evidence" value="ECO:0007669"/>
    <property type="project" value="TreeGrafter"/>
</dbReference>
<dbReference type="PANTHER" id="PTHR13697:SF4">
    <property type="entry name" value="ATP-DEPENDENT 6-PHOSPHOFRUCTOKINASE"/>
    <property type="match status" value="1"/>
</dbReference>
<dbReference type="InterPro" id="IPR012828">
    <property type="entry name" value="PFKA_ATP_prok"/>
</dbReference>
<comment type="pathway">
    <text evidence="3 14">Carbohydrate degradation; glycolysis; D-glyceraldehyde 3-phosphate and glycerone phosphate from D-glucose: step 3/4.</text>
</comment>
<dbReference type="InterPro" id="IPR015912">
    <property type="entry name" value="Phosphofructokinase_CS"/>
</dbReference>
<feature type="binding site" evidence="14">
    <location>
        <begin position="105"/>
        <end position="108"/>
    </location>
    <ligand>
        <name>ATP</name>
        <dbReference type="ChEBI" id="CHEBI:30616"/>
    </ligand>
</feature>
<dbReference type="EC" id="2.7.1.11" evidence="14"/>
<proteinExistence type="inferred from homology"/>
<keyword evidence="4 14" id="KW-0963">Cytoplasm</keyword>
<comment type="subunit">
    <text evidence="14">Homotetramer.</text>
</comment>
<feature type="binding site" evidence="14">
    <location>
        <position position="14"/>
    </location>
    <ligand>
        <name>ATP</name>
        <dbReference type="ChEBI" id="CHEBI:30616"/>
    </ligand>
</feature>
<gene>
    <name evidence="14 16" type="primary">pfkA</name>
    <name evidence="25" type="ORF">EPJ67_00590</name>
    <name evidence="19" type="ORF">EPJ69_03360</name>
    <name evidence="22" type="ORF">EPJ70_09235</name>
    <name evidence="20" type="ORF">EPJ71_01135</name>
    <name evidence="18" type="ORF">EPJ73_01105</name>
    <name evidence="26" type="ORF">EPJ74_02745</name>
    <name evidence="24" type="ORF">EPJ76_01120</name>
    <name evidence="17" type="ORF">EPJ79_02970</name>
    <name evidence="16" type="ORF">EPJ80_00625</name>
    <name evidence="21" type="ORF">EPJ81_01340</name>
    <name evidence="23" type="ORF">EPJ84_09575</name>
</gene>